<evidence type="ECO:0000313" key="6">
    <source>
        <dbReference type="EMBL" id="KAK4882800.1"/>
    </source>
</evidence>
<feature type="coiled-coil region" evidence="4">
    <location>
        <begin position="242"/>
        <end position="276"/>
    </location>
</feature>
<dbReference type="Gene3D" id="6.10.140.1230">
    <property type="match status" value="1"/>
</dbReference>
<dbReference type="PANTHER" id="PTHR22761:SF10">
    <property type="entry name" value="GH13992P"/>
    <property type="match status" value="1"/>
</dbReference>
<comment type="subcellular location">
    <subcellularLocation>
        <location evidence="1">Endosome</location>
    </subcellularLocation>
</comment>
<comment type="similarity">
    <text evidence="2">Belongs to the SNF7 family.</text>
</comment>
<dbReference type="Proteomes" id="UP001353858">
    <property type="component" value="Unassembled WGS sequence"/>
</dbReference>
<reference evidence="7" key="1">
    <citation type="submission" date="2023-01" db="EMBL/GenBank/DDBJ databases">
        <title>Key to firefly adult light organ development and bioluminescence: homeobox transcription factors regulate luciferase expression and transportation to peroxisome.</title>
        <authorList>
            <person name="Fu X."/>
        </authorList>
    </citation>
    <scope>NUCLEOTIDE SEQUENCE [LARGE SCALE GENOMIC DNA]</scope>
</reference>
<evidence type="ECO:0000313" key="7">
    <source>
        <dbReference type="Proteomes" id="UP001353858"/>
    </source>
</evidence>
<evidence type="ECO:0008006" key="8">
    <source>
        <dbReference type="Google" id="ProtNLM"/>
    </source>
</evidence>
<dbReference type="GO" id="GO:0032511">
    <property type="term" value="P:late endosome to vacuole transport via multivesicular body sorting pathway"/>
    <property type="evidence" value="ECO:0007669"/>
    <property type="project" value="TreeGrafter"/>
</dbReference>
<dbReference type="GO" id="GO:0000815">
    <property type="term" value="C:ESCRT III complex"/>
    <property type="evidence" value="ECO:0007669"/>
    <property type="project" value="TreeGrafter"/>
</dbReference>
<dbReference type="Pfam" id="PF25880">
    <property type="entry name" value="WHD_CHMP7_1st"/>
    <property type="match status" value="1"/>
</dbReference>
<gene>
    <name evidence="6" type="ORF">RN001_006119</name>
</gene>
<evidence type="ECO:0000256" key="3">
    <source>
        <dbReference type="ARBA" id="ARBA00022753"/>
    </source>
</evidence>
<organism evidence="6 7">
    <name type="scientific">Aquatica leii</name>
    <dbReference type="NCBI Taxonomy" id="1421715"/>
    <lineage>
        <taxon>Eukaryota</taxon>
        <taxon>Metazoa</taxon>
        <taxon>Ecdysozoa</taxon>
        <taxon>Arthropoda</taxon>
        <taxon>Hexapoda</taxon>
        <taxon>Insecta</taxon>
        <taxon>Pterygota</taxon>
        <taxon>Neoptera</taxon>
        <taxon>Endopterygota</taxon>
        <taxon>Coleoptera</taxon>
        <taxon>Polyphaga</taxon>
        <taxon>Elateriformia</taxon>
        <taxon>Elateroidea</taxon>
        <taxon>Lampyridae</taxon>
        <taxon>Luciolinae</taxon>
        <taxon>Aquatica</taxon>
    </lineage>
</organism>
<keyword evidence="4" id="KW-0175">Coiled coil</keyword>
<evidence type="ECO:0000256" key="2">
    <source>
        <dbReference type="ARBA" id="ARBA00006190"/>
    </source>
</evidence>
<sequence>MSSEGSQLALPKDKLPDIWNDESRMNVLFAPFRNKAVNPHDWDSKLIFWKKLIFDSCTHSQIYSFKYEDLQKLFNIKGRSPSGLNIVVEDMIRNNEIQPIEAFLETPSKSWSSWAANVFIKKPLTWSYSKIRSTLVSPTSDISHTYVHLGAIKADANKFISNLPDDLKNNVVSLKELLDVMAIDVSKTYSVKLILHYLMSTRQVDIREIKTEHDPETNLNNFLVKFVSSKKIEPITDVDMSIHILEQSEKMLSTDLEKLEKQVLNFVEEAKDYLKKGHRQMAKSCLRKKHEVDKRVSQKANTLHNVQLLLHKLEETDTNAQVLDSYKLALETLKKNFKENGLSEDSVSDTVLELGEILDVHEEIQHTLSQSLTGNDEDLEDELQQLILSNDLPPPDTSSPSNPVIDSDTEELELRLQRLKVPSPPIDVSSGKQQVFS</sequence>
<dbReference type="InterPro" id="IPR005024">
    <property type="entry name" value="Snf7_fam"/>
</dbReference>
<dbReference type="AlphaFoldDB" id="A0AAN7Q8K9"/>
<evidence type="ECO:0000256" key="4">
    <source>
        <dbReference type="SAM" id="Coils"/>
    </source>
</evidence>
<evidence type="ECO:0000256" key="5">
    <source>
        <dbReference type="SAM" id="MobiDB-lite"/>
    </source>
</evidence>
<accession>A0AAN7Q8K9</accession>
<name>A0AAN7Q8K9_9COLE</name>
<dbReference type="EMBL" id="JARPUR010000002">
    <property type="protein sequence ID" value="KAK4882800.1"/>
    <property type="molecule type" value="Genomic_DNA"/>
</dbReference>
<dbReference type="PANTHER" id="PTHR22761">
    <property type="entry name" value="CHARGED MULTIVESICULAR BODY PROTEIN"/>
    <property type="match status" value="1"/>
</dbReference>
<dbReference type="Pfam" id="PF03357">
    <property type="entry name" value="Snf7"/>
    <property type="match status" value="1"/>
</dbReference>
<keyword evidence="3" id="KW-0967">Endosome</keyword>
<proteinExistence type="inferred from homology"/>
<feature type="region of interest" description="Disordered" evidence="5">
    <location>
        <begin position="389"/>
        <end position="411"/>
    </location>
</feature>
<protein>
    <recommendedName>
        <fullName evidence="8">Charged multivesicular body protein 7</fullName>
    </recommendedName>
</protein>
<dbReference type="GO" id="GO:0009898">
    <property type="term" value="C:cytoplasmic side of plasma membrane"/>
    <property type="evidence" value="ECO:0007669"/>
    <property type="project" value="TreeGrafter"/>
</dbReference>
<keyword evidence="7" id="KW-1185">Reference proteome</keyword>
<dbReference type="GO" id="GO:0006900">
    <property type="term" value="P:vesicle budding from membrane"/>
    <property type="evidence" value="ECO:0007669"/>
    <property type="project" value="TreeGrafter"/>
</dbReference>
<dbReference type="GO" id="GO:0005771">
    <property type="term" value="C:multivesicular body"/>
    <property type="evidence" value="ECO:0007669"/>
    <property type="project" value="TreeGrafter"/>
</dbReference>
<evidence type="ECO:0000256" key="1">
    <source>
        <dbReference type="ARBA" id="ARBA00004177"/>
    </source>
</evidence>
<comment type="caution">
    <text evidence="6">The sequence shown here is derived from an EMBL/GenBank/DDBJ whole genome shotgun (WGS) entry which is preliminary data.</text>
</comment>